<sequence>MDIESRLKATGLRQPVTVLWFSVPRASVSAVFFAICAAIGFYMAWSFHLHPDQLLSGRSAWLGVGHGMAGFLLGLVLGALALGYAVRALFILATWRPAIAMTASGIEISRAVSRHALLRYDQIVRVQTERREARHRFAFRVHRKPTSFYLVVHHNAVPDAKPVRIWSRDLRGGHRGAHRFAGTLRRTLVLHREGRV</sequence>
<proteinExistence type="predicted"/>
<dbReference type="RefSeq" id="WP_183993729.1">
    <property type="nucleotide sequence ID" value="NZ_JACIEH010000001.1"/>
</dbReference>
<keyword evidence="1" id="KW-1133">Transmembrane helix</keyword>
<name>A0A7W6NU58_9SPHN</name>
<protein>
    <submittedName>
        <fullName evidence="2">Uncharacterized protein</fullName>
    </submittedName>
</protein>
<feature type="transmembrane region" description="Helical" evidence="1">
    <location>
        <begin position="28"/>
        <end position="48"/>
    </location>
</feature>
<gene>
    <name evidence="2" type="ORF">GGR46_000197</name>
</gene>
<feature type="transmembrane region" description="Helical" evidence="1">
    <location>
        <begin position="68"/>
        <end position="92"/>
    </location>
</feature>
<comment type="caution">
    <text evidence="2">The sequence shown here is derived from an EMBL/GenBank/DDBJ whole genome shotgun (WGS) entry which is preliminary data.</text>
</comment>
<organism evidence="2 3">
    <name type="scientific">Sphingomonas kyeonggiensis</name>
    <dbReference type="NCBI Taxonomy" id="1268553"/>
    <lineage>
        <taxon>Bacteria</taxon>
        <taxon>Pseudomonadati</taxon>
        <taxon>Pseudomonadota</taxon>
        <taxon>Alphaproteobacteria</taxon>
        <taxon>Sphingomonadales</taxon>
        <taxon>Sphingomonadaceae</taxon>
        <taxon>Sphingomonas</taxon>
    </lineage>
</organism>
<dbReference type="EMBL" id="JACIEH010000001">
    <property type="protein sequence ID" value="MBB4096664.1"/>
    <property type="molecule type" value="Genomic_DNA"/>
</dbReference>
<dbReference type="Proteomes" id="UP000557392">
    <property type="component" value="Unassembled WGS sequence"/>
</dbReference>
<keyword evidence="1" id="KW-0472">Membrane</keyword>
<evidence type="ECO:0000313" key="3">
    <source>
        <dbReference type="Proteomes" id="UP000557392"/>
    </source>
</evidence>
<keyword evidence="3" id="KW-1185">Reference proteome</keyword>
<evidence type="ECO:0000313" key="2">
    <source>
        <dbReference type="EMBL" id="MBB4096664.1"/>
    </source>
</evidence>
<accession>A0A7W6NU58</accession>
<reference evidence="2 3" key="1">
    <citation type="submission" date="2020-08" db="EMBL/GenBank/DDBJ databases">
        <title>Genomic Encyclopedia of Type Strains, Phase IV (KMG-IV): sequencing the most valuable type-strain genomes for metagenomic binning, comparative biology and taxonomic classification.</title>
        <authorList>
            <person name="Goeker M."/>
        </authorList>
    </citation>
    <scope>NUCLEOTIDE SEQUENCE [LARGE SCALE GENOMIC DNA]</scope>
    <source>
        <strain evidence="2 3">DSM 101806</strain>
    </source>
</reference>
<evidence type="ECO:0000256" key="1">
    <source>
        <dbReference type="SAM" id="Phobius"/>
    </source>
</evidence>
<keyword evidence="1" id="KW-0812">Transmembrane</keyword>
<dbReference type="AlphaFoldDB" id="A0A7W6NU58"/>